<keyword evidence="2" id="KW-1185">Reference proteome</keyword>
<comment type="caution">
    <text evidence="1">The sequence shown here is derived from an EMBL/GenBank/DDBJ whole genome shotgun (WGS) entry which is preliminary data.</text>
</comment>
<evidence type="ECO:0000313" key="1">
    <source>
        <dbReference type="EMBL" id="MFD2921982.1"/>
    </source>
</evidence>
<dbReference type="Proteomes" id="UP001597511">
    <property type="component" value="Unassembled WGS sequence"/>
</dbReference>
<organism evidence="1 2">
    <name type="scientific">Terrimonas rubra</name>
    <dbReference type="NCBI Taxonomy" id="1035890"/>
    <lineage>
        <taxon>Bacteria</taxon>
        <taxon>Pseudomonadati</taxon>
        <taxon>Bacteroidota</taxon>
        <taxon>Chitinophagia</taxon>
        <taxon>Chitinophagales</taxon>
        <taxon>Chitinophagaceae</taxon>
        <taxon>Terrimonas</taxon>
    </lineage>
</organism>
<accession>A0ABW6A9L4</accession>
<dbReference type="RefSeq" id="WP_386103251.1">
    <property type="nucleotide sequence ID" value="NZ_JBHUOZ010000003.1"/>
</dbReference>
<sequence length="85" mass="9779">MPTLVQVYEKFQNHQLQVIELVAEANTREAAAELGYNDFKANLYIKGKFIADISPVIATSEAWEKMIDETDWVEKFREATEKIEA</sequence>
<protein>
    <submittedName>
        <fullName evidence="1">Uncharacterized protein</fullName>
    </submittedName>
</protein>
<name>A0ABW6A9L4_9BACT</name>
<gene>
    <name evidence="1" type="ORF">ACFS6H_19840</name>
</gene>
<evidence type="ECO:0000313" key="2">
    <source>
        <dbReference type="Proteomes" id="UP001597511"/>
    </source>
</evidence>
<proteinExistence type="predicted"/>
<reference evidence="2" key="1">
    <citation type="journal article" date="2019" name="Int. J. Syst. Evol. Microbiol.">
        <title>The Global Catalogue of Microorganisms (GCM) 10K type strain sequencing project: providing services to taxonomists for standard genome sequencing and annotation.</title>
        <authorList>
            <consortium name="The Broad Institute Genomics Platform"/>
            <consortium name="The Broad Institute Genome Sequencing Center for Infectious Disease"/>
            <person name="Wu L."/>
            <person name="Ma J."/>
        </authorList>
    </citation>
    <scope>NUCLEOTIDE SEQUENCE [LARGE SCALE GENOMIC DNA]</scope>
    <source>
        <strain evidence="2">KCTC 23299</strain>
    </source>
</reference>
<dbReference type="EMBL" id="JBHUOZ010000003">
    <property type="protein sequence ID" value="MFD2921982.1"/>
    <property type="molecule type" value="Genomic_DNA"/>
</dbReference>